<keyword evidence="1" id="KW-0732">Signal</keyword>
<dbReference type="PROSITE" id="PS51257">
    <property type="entry name" value="PROKAR_LIPOPROTEIN"/>
    <property type="match status" value="1"/>
</dbReference>
<dbReference type="Gene3D" id="2.30.40.10">
    <property type="entry name" value="Urease, subunit C, domain 1"/>
    <property type="match status" value="1"/>
</dbReference>
<dbReference type="SUPFAM" id="SSF51556">
    <property type="entry name" value="Metallo-dependent hydrolases"/>
    <property type="match status" value="1"/>
</dbReference>
<dbReference type="Pfam" id="PF07969">
    <property type="entry name" value="Amidohydro_3"/>
    <property type="match status" value="1"/>
</dbReference>
<dbReference type="SUPFAM" id="SSF51338">
    <property type="entry name" value="Composite domain of metallo-dependent hydrolases"/>
    <property type="match status" value="1"/>
</dbReference>
<evidence type="ECO:0000259" key="2">
    <source>
        <dbReference type="Pfam" id="PF07969"/>
    </source>
</evidence>
<dbReference type="Proteomes" id="UP000636004">
    <property type="component" value="Unassembled WGS sequence"/>
</dbReference>
<sequence length="352" mass="38449">MKIIQLVLTVVLLTVLVACKSEAKKEAADTVFTNGKVYTVNDAQPWAESVAVKDDKIVFVGSTEDAQAFIGDQTEVVDAGNRLILPGLIDTHCHLRIAGQANSVMLNLFESMTESPEVVKEIIRKHAETLGPDDWVLGTGWGKAQFPNPTKEELDELTGGRPAILADDSQHNGWYNTKALEYFGVDKETPNPHGGIITRDANGEATGYMVEKAHISLGFGEVPRLFTKDQQELAVRTGIELINQQGITSIIEAASITKDGGDDVYKRVFEKGELNARVSVNAVHLSPLSDEDNAKALEGRQFDEGEMLNLRTVKWAVDGIPGTMAFMSEPYLDGTHPPANYSQEGLNQEVEK</sequence>
<proteinExistence type="predicted"/>
<protein>
    <recommendedName>
        <fullName evidence="2">Amidohydrolase 3 domain-containing protein</fullName>
    </recommendedName>
</protein>
<feature type="chain" id="PRO_5037425169" description="Amidohydrolase 3 domain-containing protein" evidence="1">
    <location>
        <begin position="24"/>
        <end position="352"/>
    </location>
</feature>
<feature type="signal peptide" evidence="1">
    <location>
        <begin position="1"/>
        <end position="23"/>
    </location>
</feature>
<reference evidence="3" key="2">
    <citation type="submission" date="2020-09" db="EMBL/GenBank/DDBJ databases">
        <authorList>
            <person name="Sun Q."/>
            <person name="Kim S."/>
        </authorList>
    </citation>
    <scope>NUCLEOTIDE SEQUENCE</scope>
    <source>
        <strain evidence="3">KCTC 12710</strain>
    </source>
</reference>
<reference evidence="3" key="1">
    <citation type="journal article" date="2014" name="Int. J. Syst. Evol. Microbiol.">
        <title>Complete genome sequence of Corynebacterium casei LMG S-19264T (=DSM 44701T), isolated from a smear-ripened cheese.</title>
        <authorList>
            <consortium name="US DOE Joint Genome Institute (JGI-PGF)"/>
            <person name="Walter F."/>
            <person name="Albersmeier A."/>
            <person name="Kalinowski J."/>
            <person name="Ruckert C."/>
        </authorList>
    </citation>
    <scope>NUCLEOTIDE SEQUENCE</scope>
    <source>
        <strain evidence="3">KCTC 12710</strain>
    </source>
</reference>
<accession>A0A918V5Z0</accession>
<dbReference type="GO" id="GO:0016810">
    <property type="term" value="F:hydrolase activity, acting on carbon-nitrogen (but not peptide) bonds"/>
    <property type="evidence" value="ECO:0007669"/>
    <property type="project" value="InterPro"/>
</dbReference>
<dbReference type="PANTHER" id="PTHR22642:SF20">
    <property type="entry name" value="AMIDOHYDROLASE 3 DOMAIN-CONTAINING PROTEIN"/>
    <property type="match status" value="1"/>
</dbReference>
<gene>
    <name evidence="3" type="ORF">GCM10007028_06510</name>
</gene>
<evidence type="ECO:0000313" key="3">
    <source>
        <dbReference type="EMBL" id="GGZ71847.1"/>
    </source>
</evidence>
<name>A0A918V5Z0_9FLAO</name>
<dbReference type="InterPro" id="IPR013108">
    <property type="entry name" value="Amidohydro_3"/>
</dbReference>
<comment type="caution">
    <text evidence="3">The sequence shown here is derived from an EMBL/GenBank/DDBJ whole genome shotgun (WGS) entry which is preliminary data.</text>
</comment>
<dbReference type="EMBL" id="BMWZ01000001">
    <property type="protein sequence ID" value="GGZ71847.1"/>
    <property type="molecule type" value="Genomic_DNA"/>
</dbReference>
<dbReference type="PANTHER" id="PTHR22642">
    <property type="entry name" value="IMIDAZOLONEPROPIONASE"/>
    <property type="match status" value="1"/>
</dbReference>
<dbReference type="Gene3D" id="3.10.310.70">
    <property type="match status" value="1"/>
</dbReference>
<dbReference type="Gene3D" id="3.20.20.140">
    <property type="entry name" value="Metal-dependent hydrolases"/>
    <property type="match status" value="1"/>
</dbReference>
<dbReference type="AlphaFoldDB" id="A0A918V5Z0"/>
<organism evidence="3 4">
    <name type="scientific">Algibacter mikhailovii</name>
    <dbReference type="NCBI Taxonomy" id="425498"/>
    <lineage>
        <taxon>Bacteria</taxon>
        <taxon>Pseudomonadati</taxon>
        <taxon>Bacteroidota</taxon>
        <taxon>Flavobacteriia</taxon>
        <taxon>Flavobacteriales</taxon>
        <taxon>Flavobacteriaceae</taxon>
        <taxon>Algibacter</taxon>
    </lineage>
</organism>
<dbReference type="InterPro" id="IPR011059">
    <property type="entry name" value="Metal-dep_hydrolase_composite"/>
</dbReference>
<keyword evidence="4" id="KW-1185">Reference proteome</keyword>
<dbReference type="InterPro" id="IPR032466">
    <property type="entry name" value="Metal_Hydrolase"/>
</dbReference>
<evidence type="ECO:0000313" key="4">
    <source>
        <dbReference type="Proteomes" id="UP000636004"/>
    </source>
</evidence>
<evidence type="ECO:0000256" key="1">
    <source>
        <dbReference type="SAM" id="SignalP"/>
    </source>
</evidence>
<feature type="domain" description="Amidohydrolase 3" evidence="2">
    <location>
        <begin position="75"/>
        <end position="346"/>
    </location>
</feature>